<keyword evidence="7" id="KW-1185">Reference proteome</keyword>
<dbReference type="Proteomes" id="UP001156694">
    <property type="component" value="Unassembled WGS sequence"/>
</dbReference>
<dbReference type="Pfam" id="PF07264">
    <property type="entry name" value="EI24"/>
    <property type="match status" value="1"/>
</dbReference>
<dbReference type="InterPro" id="IPR059112">
    <property type="entry name" value="CysZ/EI24"/>
</dbReference>
<gene>
    <name evidence="6" type="ORF">GCM10007939_12120</name>
</gene>
<reference evidence="7" key="1">
    <citation type="journal article" date="2019" name="Int. J. Syst. Evol. Microbiol.">
        <title>The Global Catalogue of Microorganisms (GCM) 10K type strain sequencing project: providing services to taxonomists for standard genome sequencing and annotation.</title>
        <authorList>
            <consortium name="The Broad Institute Genomics Platform"/>
            <consortium name="The Broad Institute Genome Sequencing Center for Infectious Disease"/>
            <person name="Wu L."/>
            <person name="Ma J."/>
        </authorList>
    </citation>
    <scope>NUCLEOTIDE SEQUENCE [LARGE SCALE GENOMIC DNA]</scope>
    <source>
        <strain evidence="7">NBRC 110140</strain>
    </source>
</reference>
<accession>A0ABQ5VUC1</accession>
<evidence type="ECO:0000256" key="5">
    <source>
        <dbReference type="SAM" id="Phobius"/>
    </source>
</evidence>
<organism evidence="6 7">
    <name type="scientific">Amylibacter marinus</name>
    <dbReference type="NCBI Taxonomy" id="1475483"/>
    <lineage>
        <taxon>Bacteria</taxon>
        <taxon>Pseudomonadati</taxon>
        <taxon>Pseudomonadota</taxon>
        <taxon>Alphaproteobacteria</taxon>
        <taxon>Rhodobacterales</taxon>
        <taxon>Paracoccaceae</taxon>
        <taxon>Amylibacter</taxon>
    </lineage>
</organism>
<evidence type="ECO:0000256" key="4">
    <source>
        <dbReference type="ARBA" id="ARBA00023136"/>
    </source>
</evidence>
<evidence type="ECO:0000313" key="7">
    <source>
        <dbReference type="Proteomes" id="UP001156694"/>
    </source>
</evidence>
<evidence type="ECO:0000256" key="1">
    <source>
        <dbReference type="ARBA" id="ARBA00004141"/>
    </source>
</evidence>
<dbReference type="EMBL" id="BSNN01000002">
    <property type="protein sequence ID" value="GLQ34929.1"/>
    <property type="molecule type" value="Genomic_DNA"/>
</dbReference>
<sequence length="229" mass="25146">MILTDFTKALLQIADRRFLRVLLTGVGLTIALLAALTLGVQFLLPDSISLPWIGEIEWLGAVLSGVLLLSMLVGSIFLMVPVASLFTGLFLDQIADAVEQKHYPHLPDSPRASLRVSMAEALRFFGLLVLINLLALVVYLLFTVLGPVLFWAVNGFLLGREYFQLVALRFIPAADALALRRKHGLQIFIAGFLMAVPLSIPLINLLIPVLGVATFTHIFHRLNGSNIPR</sequence>
<feature type="transmembrane region" description="Helical" evidence="5">
    <location>
        <begin position="64"/>
        <end position="91"/>
    </location>
</feature>
<feature type="transmembrane region" description="Helical" evidence="5">
    <location>
        <begin position="191"/>
        <end position="219"/>
    </location>
</feature>
<evidence type="ECO:0000256" key="2">
    <source>
        <dbReference type="ARBA" id="ARBA00022692"/>
    </source>
</evidence>
<evidence type="ECO:0000256" key="3">
    <source>
        <dbReference type="ARBA" id="ARBA00022989"/>
    </source>
</evidence>
<feature type="transmembrane region" description="Helical" evidence="5">
    <location>
        <begin position="121"/>
        <end position="142"/>
    </location>
</feature>
<keyword evidence="2 5" id="KW-0812">Transmembrane</keyword>
<proteinExistence type="predicted"/>
<name>A0ABQ5VUC1_9RHOB</name>
<keyword evidence="3 5" id="KW-1133">Transmembrane helix</keyword>
<evidence type="ECO:0000313" key="6">
    <source>
        <dbReference type="EMBL" id="GLQ34929.1"/>
    </source>
</evidence>
<protein>
    <submittedName>
        <fullName evidence="6">Membrane protein</fullName>
    </submittedName>
</protein>
<feature type="transmembrane region" description="Helical" evidence="5">
    <location>
        <begin position="21"/>
        <end position="44"/>
    </location>
</feature>
<keyword evidence="4 5" id="KW-0472">Membrane</keyword>
<comment type="caution">
    <text evidence="6">The sequence shown here is derived from an EMBL/GenBank/DDBJ whole genome shotgun (WGS) entry which is preliminary data.</text>
</comment>
<comment type="subcellular location">
    <subcellularLocation>
        <location evidence="1">Membrane</location>
        <topology evidence="1">Multi-pass membrane protein</topology>
    </subcellularLocation>
</comment>